<evidence type="ECO:0000259" key="6">
    <source>
        <dbReference type="Pfam" id="PF00728"/>
    </source>
</evidence>
<feature type="transmembrane region" description="Helical" evidence="5">
    <location>
        <begin position="45"/>
        <end position="65"/>
    </location>
</feature>
<reference evidence="7 8" key="1">
    <citation type="journal article" date="2017" name="Gigascience">
        <title>Draft genome of the honey bee ectoparasitic mite, Tropilaelaps mercedesae, is shaped by the parasitic life history.</title>
        <authorList>
            <person name="Dong X."/>
            <person name="Armstrong S.D."/>
            <person name="Xia D."/>
            <person name="Makepeace B.L."/>
            <person name="Darby A.C."/>
            <person name="Kadowaki T."/>
        </authorList>
    </citation>
    <scope>NUCLEOTIDE SEQUENCE [LARGE SCALE GENOMIC DNA]</scope>
    <source>
        <strain evidence="7">Wuxi-XJTLU</strain>
    </source>
</reference>
<evidence type="ECO:0000313" key="7">
    <source>
        <dbReference type="EMBL" id="OQR67553.1"/>
    </source>
</evidence>
<evidence type="ECO:0000313" key="8">
    <source>
        <dbReference type="Proteomes" id="UP000192247"/>
    </source>
</evidence>
<dbReference type="CDD" id="cd06565">
    <property type="entry name" value="GH20_GcnA-like"/>
    <property type="match status" value="1"/>
</dbReference>
<dbReference type="InterPro" id="IPR015883">
    <property type="entry name" value="Glyco_hydro_20_cat"/>
</dbReference>
<dbReference type="PANTHER" id="PTHR21040">
    <property type="entry name" value="BCDNA.GH04120"/>
    <property type="match status" value="1"/>
</dbReference>
<keyword evidence="5" id="KW-0472">Membrane</keyword>
<dbReference type="GO" id="GO:0004563">
    <property type="term" value="F:beta-N-acetylhexosaminidase activity"/>
    <property type="evidence" value="ECO:0007669"/>
    <property type="project" value="UniProtKB-EC"/>
</dbReference>
<organism evidence="7 8">
    <name type="scientific">Tropilaelaps mercedesae</name>
    <dbReference type="NCBI Taxonomy" id="418985"/>
    <lineage>
        <taxon>Eukaryota</taxon>
        <taxon>Metazoa</taxon>
        <taxon>Ecdysozoa</taxon>
        <taxon>Arthropoda</taxon>
        <taxon>Chelicerata</taxon>
        <taxon>Arachnida</taxon>
        <taxon>Acari</taxon>
        <taxon>Parasitiformes</taxon>
        <taxon>Mesostigmata</taxon>
        <taxon>Gamasina</taxon>
        <taxon>Dermanyssoidea</taxon>
        <taxon>Laelapidae</taxon>
        <taxon>Tropilaelaps</taxon>
    </lineage>
</organism>
<dbReference type="InterPro" id="IPR038901">
    <property type="entry name" value="HEXDC-like"/>
</dbReference>
<dbReference type="SUPFAM" id="SSF51445">
    <property type="entry name" value="(Trans)glycosidases"/>
    <property type="match status" value="1"/>
</dbReference>
<dbReference type="STRING" id="418985.A0A1V9X2D8"/>
<comment type="catalytic activity">
    <reaction evidence="1">
        <text>Hydrolysis of terminal non-reducing N-acetyl-D-hexosamine residues in N-acetyl-beta-D-hexosaminides.</text>
        <dbReference type="EC" id="3.2.1.52"/>
    </reaction>
</comment>
<evidence type="ECO:0000256" key="3">
    <source>
        <dbReference type="ARBA" id="ARBA00012663"/>
    </source>
</evidence>
<dbReference type="PANTHER" id="PTHR21040:SF8">
    <property type="entry name" value="BCDNA.GH04120"/>
    <property type="match status" value="1"/>
</dbReference>
<evidence type="ECO:0000256" key="1">
    <source>
        <dbReference type="ARBA" id="ARBA00001231"/>
    </source>
</evidence>
<dbReference type="InterPro" id="IPR017853">
    <property type="entry name" value="GH"/>
</dbReference>
<name>A0A1V9X2D8_9ACAR</name>
<proteinExistence type="inferred from homology"/>
<comment type="caution">
    <text evidence="7">The sequence shown here is derived from an EMBL/GenBank/DDBJ whole genome shotgun (WGS) entry which is preliminary data.</text>
</comment>
<dbReference type="EMBL" id="MNPL01028423">
    <property type="protein sequence ID" value="OQR67553.1"/>
    <property type="molecule type" value="Genomic_DNA"/>
</dbReference>
<evidence type="ECO:0000256" key="4">
    <source>
        <dbReference type="ARBA" id="ARBA00022801"/>
    </source>
</evidence>
<sequence>MWPSRLSRLRPPTVPCHAIPTPSGSHFTGGSPGVFRRGVNFRPRVLLMLCVGVVTCILLLNLLFIKRERHFRNAALLDIPETENMESHLRREDVMLDRIRHGGRRGPVNLPEKIVHLDLKGAPLNVPYIEQVLPLLAKLGATGILIEYEDMFPYDGQLSGVSADNAYSKSDIHRILRAAKANNLGVIPLVPTFGHLEFVLKLKTFDHLREASHNPQVLCPSRNGSVELVHEMLRQVIALHRNYSTHVHIGSDEVFVLGECNLCQARMQKEQWDKDNLLISHVTSIVKFVTHLGMQPILWDDMFRRVEEETIRSSPLVKLVEIMASCRVDTWRRFVWNYSKTVNLAGVLAKYMSTGFRGVWIASAFKGASGPASQVPDLRLHLLNHYSWMQLVRQFSKKIALKGIAITGWQRFDHFGTLCELFPVGLPTLAVCLGFLQKGRVDEQVLSDVSDVLKCNMRVPVFSDSDDSLPYLSCDYPGAQVFSNIFHWMRLVEAKEQLMATNQFQGWMTDVNRKYLFSSPQHVLQCTRELPSLTMSCAQLRQSMITSLTAVTDKYTAQEWVETFLDPLQNWFEQLQKDADKILNEDAWPKRPLSKVIN</sequence>
<comment type="similarity">
    <text evidence="2">Belongs to the glycosyl hydrolase 20 family.</text>
</comment>
<feature type="domain" description="Glycoside hydrolase family 20 catalytic" evidence="6">
    <location>
        <begin position="134"/>
        <end position="333"/>
    </location>
</feature>
<dbReference type="Proteomes" id="UP000192247">
    <property type="component" value="Unassembled WGS sequence"/>
</dbReference>
<dbReference type="InParanoid" id="A0A1V9X2D8"/>
<evidence type="ECO:0000256" key="2">
    <source>
        <dbReference type="ARBA" id="ARBA00006285"/>
    </source>
</evidence>
<dbReference type="Gene3D" id="3.20.20.80">
    <property type="entry name" value="Glycosidases"/>
    <property type="match status" value="1"/>
</dbReference>
<keyword evidence="5" id="KW-1133">Transmembrane helix</keyword>
<protein>
    <recommendedName>
        <fullName evidence="3">beta-N-acetylhexosaminidase</fullName>
        <ecNumber evidence="3">3.2.1.52</ecNumber>
    </recommendedName>
</protein>
<keyword evidence="5" id="KW-0812">Transmembrane</keyword>
<gene>
    <name evidence="7" type="ORF">BIW11_13457</name>
</gene>
<dbReference type="GO" id="GO:0005975">
    <property type="term" value="P:carbohydrate metabolic process"/>
    <property type="evidence" value="ECO:0007669"/>
    <property type="project" value="InterPro"/>
</dbReference>
<dbReference type="OrthoDB" id="47475at2759"/>
<keyword evidence="4" id="KW-0378">Hydrolase</keyword>
<dbReference type="AlphaFoldDB" id="A0A1V9X2D8"/>
<accession>A0A1V9X2D8</accession>
<evidence type="ECO:0000256" key="5">
    <source>
        <dbReference type="SAM" id="Phobius"/>
    </source>
</evidence>
<dbReference type="Pfam" id="PF00728">
    <property type="entry name" value="Glyco_hydro_20"/>
    <property type="match status" value="1"/>
</dbReference>
<dbReference type="EC" id="3.2.1.52" evidence="3"/>
<keyword evidence="8" id="KW-1185">Reference proteome</keyword>